<evidence type="ECO:0000259" key="1">
    <source>
        <dbReference type="PROSITE" id="PS50851"/>
    </source>
</evidence>
<protein>
    <recommendedName>
        <fullName evidence="1">CheW-like domain-containing protein</fullName>
    </recommendedName>
</protein>
<dbReference type="Gene3D" id="2.40.50.180">
    <property type="entry name" value="CheA-289, Domain 4"/>
    <property type="match status" value="1"/>
</dbReference>
<sequence length="438" mass="49132">MFFICEILMAQSIYSDSIKLVVFELSSEEFGIDIKKIDSILRMQNITNIPYAAKFIEGIINYRGQPLVVVDLRKRFNLPLNTVNEENMRIIVLDFQPFLLGMIVDNVSEVLSLPFTKIEPVPDNLLSLEIEQEYLLGVGNLEEGERLIILLDLGKIFSGDELEDLGMLFGREHEIKSFLDKNRGDKEKQTENRRLAASQAIIAEEGNPAFSSMNYSSNTTMSKEKYLEKEKAMIRKLALREIQEELGINLQKSSEEEEVVYLEEGEELPEEDGVEYVYVDEDGNEISAPADDKLLDSSGDITSPSDDIDDDVAALIAAAESDNESAVDATADLLDAPDDTTINNDDVAALIAAVDSKKNAASANQVNENTQPSPELTDELVRHYEKYVNSLTKAKIIAQFNEYKNLSLTKKMKKATMVSTILDYLKENHPEIIIDHSQ</sequence>
<dbReference type="Proteomes" id="UP001208689">
    <property type="component" value="Chromosome"/>
</dbReference>
<dbReference type="SMART" id="SM00260">
    <property type="entry name" value="CheW"/>
    <property type="match status" value="1"/>
</dbReference>
<dbReference type="EMBL" id="CP104013">
    <property type="protein sequence ID" value="UYP44698.1"/>
    <property type="molecule type" value="Genomic_DNA"/>
</dbReference>
<dbReference type="PANTHER" id="PTHR22617">
    <property type="entry name" value="CHEMOTAXIS SENSOR HISTIDINE KINASE-RELATED"/>
    <property type="match status" value="1"/>
</dbReference>
<accession>A0ABY6HMG6</accession>
<dbReference type="InterPro" id="IPR039315">
    <property type="entry name" value="CheW"/>
</dbReference>
<keyword evidence="3" id="KW-1185">Reference proteome</keyword>
<evidence type="ECO:0000313" key="3">
    <source>
        <dbReference type="Proteomes" id="UP001208689"/>
    </source>
</evidence>
<dbReference type="InterPro" id="IPR036061">
    <property type="entry name" value="CheW-like_dom_sf"/>
</dbReference>
<dbReference type="PANTHER" id="PTHR22617:SF23">
    <property type="entry name" value="CHEMOTAXIS PROTEIN CHEW"/>
    <property type="match status" value="1"/>
</dbReference>
<name>A0ABY6HMG6_9ARCH</name>
<dbReference type="SUPFAM" id="SSF50341">
    <property type="entry name" value="CheW-like"/>
    <property type="match status" value="1"/>
</dbReference>
<dbReference type="Pfam" id="PF01584">
    <property type="entry name" value="CheW"/>
    <property type="match status" value="1"/>
</dbReference>
<feature type="domain" description="CheW-like" evidence="1">
    <location>
        <begin position="17"/>
        <end position="162"/>
    </location>
</feature>
<dbReference type="PROSITE" id="PS50851">
    <property type="entry name" value="CHEW"/>
    <property type="match status" value="1"/>
</dbReference>
<proteinExistence type="predicted"/>
<gene>
    <name evidence="2" type="ORF">NEF87_000983</name>
</gene>
<dbReference type="Gene3D" id="2.30.30.40">
    <property type="entry name" value="SH3 Domains"/>
    <property type="match status" value="1"/>
</dbReference>
<reference evidence="2" key="1">
    <citation type="submission" date="2022-09" db="EMBL/GenBank/DDBJ databases">
        <title>Actin cytoskeleton and complex cell architecture in an #Asgard archaeon.</title>
        <authorList>
            <person name="Ponce Toledo R.I."/>
            <person name="Schleper C."/>
            <person name="Rodrigues Oliveira T."/>
            <person name="Wollweber F."/>
            <person name="Xu J."/>
            <person name="Rittmann S."/>
            <person name="Klingl A."/>
            <person name="Pilhofer M."/>
        </authorList>
    </citation>
    <scope>NUCLEOTIDE SEQUENCE</scope>
    <source>
        <strain evidence="2">B-35</strain>
    </source>
</reference>
<organism evidence="2 3">
    <name type="scientific">Candidatus Lokiarchaeum ossiferum</name>
    <dbReference type="NCBI Taxonomy" id="2951803"/>
    <lineage>
        <taxon>Archaea</taxon>
        <taxon>Promethearchaeati</taxon>
        <taxon>Promethearchaeota</taxon>
        <taxon>Promethearchaeia</taxon>
        <taxon>Promethearchaeales</taxon>
        <taxon>Promethearchaeaceae</taxon>
        <taxon>Candidatus Lokiarchaeum</taxon>
    </lineage>
</organism>
<dbReference type="InterPro" id="IPR002545">
    <property type="entry name" value="CheW-lke_dom"/>
</dbReference>
<evidence type="ECO:0000313" key="2">
    <source>
        <dbReference type="EMBL" id="UYP44698.1"/>
    </source>
</evidence>